<keyword evidence="2" id="KW-1185">Reference proteome</keyword>
<evidence type="ECO:0008006" key="3">
    <source>
        <dbReference type="Google" id="ProtNLM"/>
    </source>
</evidence>
<comment type="caution">
    <text evidence="1">The sequence shown here is derived from an EMBL/GenBank/DDBJ whole genome shotgun (WGS) entry which is preliminary data.</text>
</comment>
<reference evidence="1 2" key="1">
    <citation type="journal article" date="2014" name="Genome Announc.">
        <title>Draft Genome Sequence of Lutibaculum baratangense Strain AMV1T, Isolated from a Mud Volcano in Andamans, India.</title>
        <authorList>
            <person name="Singh A."/>
            <person name="Sreenivas A."/>
            <person name="Sathyanarayana Reddy G."/>
            <person name="Pinnaka A.K."/>
            <person name="Shivaji S."/>
        </authorList>
    </citation>
    <scope>NUCLEOTIDE SEQUENCE [LARGE SCALE GENOMIC DNA]</scope>
    <source>
        <strain evidence="1 2">AMV1</strain>
    </source>
</reference>
<dbReference type="OrthoDB" id="5457369at2"/>
<evidence type="ECO:0000313" key="1">
    <source>
        <dbReference type="EMBL" id="ESR25977.1"/>
    </source>
</evidence>
<evidence type="ECO:0000313" key="2">
    <source>
        <dbReference type="Proteomes" id="UP000017819"/>
    </source>
</evidence>
<dbReference type="EMBL" id="AWXZ01000017">
    <property type="protein sequence ID" value="ESR25977.1"/>
    <property type="molecule type" value="Genomic_DNA"/>
</dbReference>
<dbReference type="eggNOG" id="ENOG5032Z4S">
    <property type="taxonomic scope" value="Bacteria"/>
</dbReference>
<organism evidence="1 2">
    <name type="scientific">Lutibaculum baratangense AMV1</name>
    <dbReference type="NCBI Taxonomy" id="631454"/>
    <lineage>
        <taxon>Bacteria</taxon>
        <taxon>Pseudomonadati</taxon>
        <taxon>Pseudomonadota</taxon>
        <taxon>Alphaproteobacteria</taxon>
        <taxon>Hyphomicrobiales</taxon>
        <taxon>Tepidamorphaceae</taxon>
        <taxon>Lutibaculum</taxon>
    </lineage>
</organism>
<gene>
    <name evidence="1" type="ORF">N177_1312</name>
</gene>
<dbReference type="InterPro" id="IPR038396">
    <property type="entry name" value="SpoIIAA-like_sf"/>
</dbReference>
<accession>V4R215</accession>
<protein>
    <recommendedName>
        <fullName evidence="3">STAS/SEC14 domain-containing protein</fullName>
    </recommendedName>
</protein>
<sequence>MLTPVWGLPEGTVGFEAAGHITHDDYKERLIPALEAALEEHGKVRFLFVLGKKFEGYDPTAMFDDSMFGIRHINDFDRIAVVTDNQMIAGMIQTMGPMLPSETKVFPVAQLDRAKAWLGD</sequence>
<dbReference type="SUPFAM" id="SSF52091">
    <property type="entry name" value="SpoIIaa-like"/>
    <property type="match status" value="1"/>
</dbReference>
<dbReference type="InterPro" id="IPR021866">
    <property type="entry name" value="SpoIIAA-like"/>
</dbReference>
<proteinExistence type="predicted"/>
<dbReference type="Gene3D" id="3.40.50.10600">
    <property type="entry name" value="SpoIIaa-like domains"/>
    <property type="match status" value="1"/>
</dbReference>
<dbReference type="RefSeq" id="WP_023431457.1">
    <property type="nucleotide sequence ID" value="NZ_AWXZ01000017.1"/>
</dbReference>
<dbReference type="Proteomes" id="UP000017819">
    <property type="component" value="Unassembled WGS sequence"/>
</dbReference>
<dbReference type="AlphaFoldDB" id="V4R215"/>
<dbReference type="STRING" id="631454.N177_1312"/>
<dbReference type="Pfam" id="PF11964">
    <property type="entry name" value="SpoIIAA-like"/>
    <property type="match status" value="1"/>
</dbReference>
<dbReference type="InterPro" id="IPR036513">
    <property type="entry name" value="STAS_dom_sf"/>
</dbReference>
<name>V4R215_9HYPH</name>